<keyword evidence="9 13" id="KW-1133">Transmembrane helix</keyword>
<dbReference type="AlphaFoldDB" id="A0A2T7PYF8"/>
<dbReference type="Pfam" id="PF13676">
    <property type="entry name" value="TIR_2"/>
    <property type="match status" value="1"/>
</dbReference>
<reference evidence="15 16" key="1">
    <citation type="submission" date="2018-04" db="EMBL/GenBank/DDBJ databases">
        <title>The genome of golden apple snail Pomacea canaliculata provides insight into stress tolerance and invasive adaptation.</title>
        <authorList>
            <person name="Liu C."/>
            <person name="Liu B."/>
            <person name="Ren Y."/>
            <person name="Zhang Y."/>
            <person name="Wang H."/>
            <person name="Li S."/>
            <person name="Jiang F."/>
            <person name="Yin L."/>
            <person name="Zhang G."/>
            <person name="Qian W."/>
            <person name="Fan W."/>
        </authorList>
    </citation>
    <scope>NUCLEOTIDE SEQUENCE [LARGE SCALE GENOMIC DNA]</scope>
    <source>
        <strain evidence="15">SZHN2017</strain>
        <tissue evidence="15">Muscle</tissue>
    </source>
</reference>
<feature type="domain" description="TIR" evidence="14">
    <location>
        <begin position="78"/>
        <end position="218"/>
    </location>
</feature>
<keyword evidence="10 13" id="KW-0472">Membrane</keyword>
<keyword evidence="6" id="KW-0732">Signal</keyword>
<dbReference type="EMBL" id="PZQS01000001">
    <property type="protein sequence ID" value="PVD38462.1"/>
    <property type="molecule type" value="Genomic_DNA"/>
</dbReference>
<evidence type="ECO:0000256" key="5">
    <source>
        <dbReference type="ARBA" id="ARBA00022692"/>
    </source>
</evidence>
<keyword evidence="4" id="KW-0433">Leucine-rich repeat</keyword>
<evidence type="ECO:0000256" key="1">
    <source>
        <dbReference type="ARBA" id="ARBA00004479"/>
    </source>
</evidence>
<evidence type="ECO:0000256" key="12">
    <source>
        <dbReference type="ARBA" id="ARBA00023180"/>
    </source>
</evidence>
<dbReference type="GO" id="GO:0038023">
    <property type="term" value="F:signaling receptor activity"/>
    <property type="evidence" value="ECO:0007669"/>
    <property type="project" value="TreeGrafter"/>
</dbReference>
<comment type="subcellular location">
    <subcellularLocation>
        <location evidence="1">Membrane</location>
        <topology evidence="1">Single-pass type I membrane protein</topology>
    </subcellularLocation>
</comment>
<evidence type="ECO:0000256" key="2">
    <source>
        <dbReference type="ARBA" id="ARBA00009634"/>
    </source>
</evidence>
<name>A0A2T7PYF8_POMCA</name>
<dbReference type="PANTHER" id="PTHR24365">
    <property type="entry name" value="TOLL-LIKE RECEPTOR"/>
    <property type="match status" value="1"/>
</dbReference>
<dbReference type="GO" id="GO:0005886">
    <property type="term" value="C:plasma membrane"/>
    <property type="evidence" value="ECO:0007669"/>
    <property type="project" value="TreeGrafter"/>
</dbReference>
<evidence type="ECO:0000256" key="13">
    <source>
        <dbReference type="SAM" id="Phobius"/>
    </source>
</evidence>
<evidence type="ECO:0000256" key="11">
    <source>
        <dbReference type="ARBA" id="ARBA00023170"/>
    </source>
</evidence>
<proteinExistence type="inferred from homology"/>
<accession>A0A2T7PYF8</accession>
<sequence length="221" mass="26108">MSDGTVQHFVDIFEVIADLQQQCSNFSSILIGAVSCFFCLILSLVSAMMYRFRWKLRYWYYASRMSYTRAQSQESRQFDFDAFVSYASDDEDFVRSQLVHNLEVQENLRLNVHDRDFTPGQPIPYNIVAAVQNSRRTLVVLTRHLLQSDWCQYEMQMANMEAVHTGRDVLVFLLYEDIPSHELPRQVLYNLQSSTFIHFPHDHPELQSNFWMRLTEVLKDL</sequence>
<evidence type="ECO:0000256" key="6">
    <source>
        <dbReference type="ARBA" id="ARBA00022729"/>
    </source>
</evidence>
<dbReference type="InterPro" id="IPR000157">
    <property type="entry name" value="TIR_dom"/>
</dbReference>
<dbReference type="GO" id="GO:0045087">
    <property type="term" value="P:innate immune response"/>
    <property type="evidence" value="ECO:0007669"/>
    <property type="project" value="UniProtKB-KW"/>
</dbReference>
<dbReference type="PANTHER" id="PTHR24365:SF541">
    <property type="entry name" value="PROTEIN TOLL-RELATED"/>
    <property type="match status" value="1"/>
</dbReference>
<dbReference type="InterPro" id="IPR035897">
    <property type="entry name" value="Toll_tir_struct_dom_sf"/>
</dbReference>
<evidence type="ECO:0000256" key="9">
    <source>
        <dbReference type="ARBA" id="ARBA00022989"/>
    </source>
</evidence>
<evidence type="ECO:0000256" key="4">
    <source>
        <dbReference type="ARBA" id="ARBA00022614"/>
    </source>
</evidence>
<dbReference type="GO" id="GO:0007165">
    <property type="term" value="P:signal transduction"/>
    <property type="evidence" value="ECO:0007669"/>
    <property type="project" value="InterPro"/>
</dbReference>
<keyword evidence="5 13" id="KW-0812">Transmembrane</keyword>
<keyword evidence="7" id="KW-0677">Repeat</keyword>
<dbReference type="SMART" id="SM00255">
    <property type="entry name" value="TIR"/>
    <property type="match status" value="1"/>
</dbReference>
<evidence type="ECO:0000259" key="14">
    <source>
        <dbReference type="PROSITE" id="PS50104"/>
    </source>
</evidence>
<dbReference type="STRING" id="400727.A0A2T7PYF8"/>
<evidence type="ECO:0000256" key="10">
    <source>
        <dbReference type="ARBA" id="ARBA00023136"/>
    </source>
</evidence>
<evidence type="ECO:0000313" key="16">
    <source>
        <dbReference type="Proteomes" id="UP000245119"/>
    </source>
</evidence>
<evidence type="ECO:0000256" key="8">
    <source>
        <dbReference type="ARBA" id="ARBA00022859"/>
    </source>
</evidence>
<evidence type="ECO:0000256" key="3">
    <source>
        <dbReference type="ARBA" id="ARBA00022588"/>
    </source>
</evidence>
<keyword evidence="11" id="KW-0675">Receptor</keyword>
<organism evidence="15 16">
    <name type="scientific">Pomacea canaliculata</name>
    <name type="common">Golden apple snail</name>
    <dbReference type="NCBI Taxonomy" id="400727"/>
    <lineage>
        <taxon>Eukaryota</taxon>
        <taxon>Metazoa</taxon>
        <taxon>Spiralia</taxon>
        <taxon>Lophotrochozoa</taxon>
        <taxon>Mollusca</taxon>
        <taxon>Gastropoda</taxon>
        <taxon>Caenogastropoda</taxon>
        <taxon>Architaenioglossa</taxon>
        <taxon>Ampullarioidea</taxon>
        <taxon>Ampullariidae</taxon>
        <taxon>Pomacea</taxon>
    </lineage>
</organism>
<keyword evidence="3" id="KW-0399">Innate immunity</keyword>
<protein>
    <recommendedName>
        <fullName evidence="14">TIR domain-containing protein</fullName>
    </recommendedName>
</protein>
<gene>
    <name evidence="15" type="ORF">C0Q70_01077</name>
</gene>
<dbReference type="SUPFAM" id="SSF52200">
    <property type="entry name" value="Toll/Interleukin receptor TIR domain"/>
    <property type="match status" value="1"/>
</dbReference>
<dbReference type="Proteomes" id="UP000245119">
    <property type="component" value="Linkage Group LG1"/>
</dbReference>
<evidence type="ECO:0000313" key="15">
    <source>
        <dbReference type="EMBL" id="PVD38462.1"/>
    </source>
</evidence>
<keyword evidence="16" id="KW-1185">Reference proteome</keyword>
<dbReference type="PRINTS" id="PR01537">
    <property type="entry name" value="INTRLKN1R1F"/>
</dbReference>
<keyword evidence="12" id="KW-0325">Glycoprotein</keyword>
<evidence type="ECO:0000256" key="7">
    <source>
        <dbReference type="ARBA" id="ARBA00022737"/>
    </source>
</evidence>
<dbReference type="OrthoDB" id="6122780at2759"/>
<dbReference type="FunFam" id="3.40.50.10140:FF:000001">
    <property type="entry name" value="Toll-like receptor 2"/>
    <property type="match status" value="1"/>
</dbReference>
<feature type="transmembrane region" description="Helical" evidence="13">
    <location>
        <begin position="29"/>
        <end position="50"/>
    </location>
</feature>
<comment type="similarity">
    <text evidence="2">Belongs to the Toll-like receptor family.</text>
</comment>
<comment type="caution">
    <text evidence="15">The sequence shown here is derived from an EMBL/GenBank/DDBJ whole genome shotgun (WGS) entry which is preliminary data.</text>
</comment>
<dbReference type="Gene3D" id="3.40.50.10140">
    <property type="entry name" value="Toll/interleukin-1 receptor homology (TIR) domain"/>
    <property type="match status" value="1"/>
</dbReference>
<dbReference type="PROSITE" id="PS50104">
    <property type="entry name" value="TIR"/>
    <property type="match status" value="1"/>
</dbReference>
<keyword evidence="8" id="KW-0391">Immunity</keyword>